<protein>
    <recommendedName>
        <fullName evidence="5 13">Pantothenate synthetase</fullName>
        <shortName evidence="13">PS</shortName>
        <ecNumber evidence="4 13">6.3.2.1</ecNumber>
    </recommendedName>
    <alternativeName>
        <fullName evidence="13">Pantoate--beta-alanine ligase</fullName>
    </alternativeName>
    <alternativeName>
        <fullName evidence="13">Pantoate-activating enzyme</fullName>
    </alternativeName>
</protein>
<comment type="catalytic activity">
    <reaction evidence="11 13">
        <text>(R)-pantoate + beta-alanine + ATP = (R)-pantothenate + AMP + diphosphate + H(+)</text>
        <dbReference type="Rhea" id="RHEA:10912"/>
        <dbReference type="ChEBI" id="CHEBI:15378"/>
        <dbReference type="ChEBI" id="CHEBI:15980"/>
        <dbReference type="ChEBI" id="CHEBI:29032"/>
        <dbReference type="ChEBI" id="CHEBI:30616"/>
        <dbReference type="ChEBI" id="CHEBI:33019"/>
        <dbReference type="ChEBI" id="CHEBI:57966"/>
        <dbReference type="ChEBI" id="CHEBI:456215"/>
        <dbReference type="EC" id="6.3.2.1"/>
    </reaction>
</comment>
<evidence type="ECO:0000256" key="8">
    <source>
        <dbReference type="ARBA" id="ARBA00022655"/>
    </source>
</evidence>
<feature type="binding site" evidence="13">
    <location>
        <position position="59"/>
    </location>
    <ligand>
        <name>(R)-pantoate</name>
        <dbReference type="ChEBI" id="CHEBI:15980"/>
    </ligand>
</feature>
<evidence type="ECO:0000313" key="14">
    <source>
        <dbReference type="EMBL" id="MBB4659172.1"/>
    </source>
</evidence>
<evidence type="ECO:0000256" key="10">
    <source>
        <dbReference type="ARBA" id="ARBA00022840"/>
    </source>
</evidence>
<dbReference type="InterPro" id="IPR042176">
    <property type="entry name" value="Pantoate_ligase_C"/>
</dbReference>
<dbReference type="FunFam" id="3.40.50.620:FF:000114">
    <property type="entry name" value="Pantothenate synthetase"/>
    <property type="match status" value="1"/>
</dbReference>
<feature type="binding site" evidence="13">
    <location>
        <position position="59"/>
    </location>
    <ligand>
        <name>beta-alanine</name>
        <dbReference type="ChEBI" id="CHEBI:57966"/>
    </ligand>
</feature>
<evidence type="ECO:0000256" key="3">
    <source>
        <dbReference type="ARBA" id="ARBA00009256"/>
    </source>
</evidence>
<dbReference type="InterPro" id="IPR003721">
    <property type="entry name" value="Pantoate_ligase"/>
</dbReference>
<dbReference type="PANTHER" id="PTHR21299:SF1">
    <property type="entry name" value="PANTOATE--BETA-ALANINE LIGASE"/>
    <property type="match status" value="1"/>
</dbReference>
<evidence type="ECO:0000256" key="1">
    <source>
        <dbReference type="ARBA" id="ARBA00004496"/>
    </source>
</evidence>
<dbReference type="SUPFAM" id="SSF52374">
    <property type="entry name" value="Nucleotidylyl transferase"/>
    <property type="match status" value="1"/>
</dbReference>
<evidence type="ECO:0000256" key="13">
    <source>
        <dbReference type="HAMAP-Rule" id="MF_00158"/>
    </source>
</evidence>
<evidence type="ECO:0000256" key="7">
    <source>
        <dbReference type="ARBA" id="ARBA00022598"/>
    </source>
</evidence>
<feature type="active site" description="Proton donor" evidence="13">
    <location>
        <position position="35"/>
    </location>
</feature>
<dbReference type="Pfam" id="PF02569">
    <property type="entry name" value="Pantoate_ligase"/>
    <property type="match status" value="1"/>
</dbReference>
<keyword evidence="9 13" id="KW-0547">Nucleotide-binding</keyword>
<evidence type="ECO:0000256" key="6">
    <source>
        <dbReference type="ARBA" id="ARBA00022490"/>
    </source>
</evidence>
<dbReference type="EC" id="6.3.2.1" evidence="4 13"/>
<dbReference type="PANTHER" id="PTHR21299">
    <property type="entry name" value="CYTIDYLATE KINASE/PANTOATE-BETA-ALANINE LIGASE"/>
    <property type="match status" value="1"/>
</dbReference>
<feature type="binding site" evidence="13">
    <location>
        <begin position="28"/>
        <end position="35"/>
    </location>
    <ligand>
        <name>ATP</name>
        <dbReference type="ChEBI" id="CHEBI:30616"/>
    </ligand>
</feature>
<comment type="subunit">
    <text evidence="13">Homodimer.</text>
</comment>
<accession>A0A840I4A2</accession>
<proteinExistence type="inferred from homology"/>
<dbReference type="HAMAP" id="MF_00158">
    <property type="entry name" value="PanC"/>
    <property type="match status" value="1"/>
</dbReference>
<dbReference type="GO" id="GO:0005829">
    <property type="term" value="C:cytosol"/>
    <property type="evidence" value="ECO:0007669"/>
    <property type="project" value="TreeGrafter"/>
</dbReference>
<dbReference type="Proteomes" id="UP000563524">
    <property type="component" value="Unassembled WGS sequence"/>
</dbReference>
<comment type="pathway">
    <text evidence="2 13">Cofactor biosynthesis; (R)-pantothenate biosynthesis; (R)-pantothenate from (R)-pantoate and beta-alanine: step 1/1.</text>
</comment>
<keyword evidence="7 13" id="KW-0436">Ligase</keyword>
<comment type="similarity">
    <text evidence="3 13">Belongs to the pantothenate synthetase family.</text>
</comment>
<dbReference type="UniPathway" id="UPA00028">
    <property type="reaction ID" value="UER00005"/>
</dbReference>
<keyword evidence="15" id="KW-1185">Reference proteome</keyword>
<dbReference type="CDD" id="cd00560">
    <property type="entry name" value="PanC"/>
    <property type="match status" value="1"/>
</dbReference>
<comment type="subcellular location">
    <subcellularLocation>
        <location evidence="1 13">Cytoplasm</location>
    </subcellularLocation>
</comment>
<evidence type="ECO:0000313" key="15">
    <source>
        <dbReference type="Proteomes" id="UP000563524"/>
    </source>
</evidence>
<dbReference type="NCBIfam" id="TIGR00018">
    <property type="entry name" value="panC"/>
    <property type="match status" value="1"/>
</dbReference>
<organism evidence="14 15">
    <name type="scientific">Parvularcula dongshanensis</name>
    <dbReference type="NCBI Taxonomy" id="1173995"/>
    <lineage>
        <taxon>Bacteria</taxon>
        <taxon>Pseudomonadati</taxon>
        <taxon>Pseudomonadota</taxon>
        <taxon>Alphaproteobacteria</taxon>
        <taxon>Parvularculales</taxon>
        <taxon>Parvularculaceae</taxon>
        <taxon>Parvularcula</taxon>
    </lineage>
</organism>
<gene>
    <name evidence="13" type="primary">panC</name>
    <name evidence="14" type="ORF">GGQ59_001697</name>
</gene>
<feature type="binding site" evidence="13">
    <location>
        <position position="174"/>
    </location>
    <ligand>
        <name>ATP</name>
        <dbReference type="ChEBI" id="CHEBI:30616"/>
    </ligand>
</feature>
<dbReference type="GO" id="GO:0004592">
    <property type="term" value="F:pantoate-beta-alanine ligase activity"/>
    <property type="evidence" value="ECO:0007669"/>
    <property type="project" value="UniProtKB-UniRule"/>
</dbReference>
<dbReference type="NCBIfam" id="TIGR00125">
    <property type="entry name" value="cyt_tran_rel"/>
    <property type="match status" value="1"/>
</dbReference>
<reference evidence="14 15" key="1">
    <citation type="submission" date="2020-08" db="EMBL/GenBank/DDBJ databases">
        <title>Genomic Encyclopedia of Type Strains, Phase IV (KMG-IV): sequencing the most valuable type-strain genomes for metagenomic binning, comparative biology and taxonomic classification.</title>
        <authorList>
            <person name="Goeker M."/>
        </authorList>
    </citation>
    <scope>NUCLEOTIDE SEQUENCE [LARGE SCALE GENOMIC DNA]</scope>
    <source>
        <strain evidence="14 15">DSM 102850</strain>
    </source>
</reference>
<comment type="caution">
    <text evidence="14">The sequence shown here is derived from an EMBL/GenBank/DDBJ whole genome shotgun (WGS) entry which is preliminary data.</text>
</comment>
<dbReference type="Gene3D" id="3.30.1300.10">
    <property type="entry name" value="Pantoate-beta-alanine ligase, C-terminal domain"/>
    <property type="match status" value="1"/>
</dbReference>
<evidence type="ECO:0000256" key="4">
    <source>
        <dbReference type="ARBA" id="ARBA00012219"/>
    </source>
</evidence>
<feature type="binding site" evidence="13">
    <location>
        <position position="151"/>
    </location>
    <ligand>
        <name>(R)-pantoate</name>
        <dbReference type="ChEBI" id="CHEBI:15980"/>
    </ligand>
</feature>
<dbReference type="GO" id="GO:0005524">
    <property type="term" value="F:ATP binding"/>
    <property type="evidence" value="ECO:0007669"/>
    <property type="project" value="UniProtKB-KW"/>
</dbReference>
<evidence type="ECO:0000256" key="12">
    <source>
        <dbReference type="ARBA" id="ARBA00055042"/>
    </source>
</evidence>
<name>A0A840I4A2_9PROT</name>
<keyword evidence="10 13" id="KW-0067">ATP-binding</keyword>
<evidence type="ECO:0000256" key="11">
    <source>
        <dbReference type="ARBA" id="ARBA00048258"/>
    </source>
</evidence>
<feature type="binding site" evidence="13">
    <location>
        <begin position="145"/>
        <end position="148"/>
    </location>
    <ligand>
        <name>ATP</name>
        <dbReference type="ChEBI" id="CHEBI:30616"/>
    </ligand>
</feature>
<dbReference type="EMBL" id="JACHOB010000003">
    <property type="protein sequence ID" value="MBB4659172.1"/>
    <property type="molecule type" value="Genomic_DNA"/>
</dbReference>
<evidence type="ECO:0000256" key="9">
    <source>
        <dbReference type="ARBA" id="ARBA00022741"/>
    </source>
</evidence>
<comment type="miscellaneous">
    <text evidence="13">The reaction proceeds by a bi uni uni bi ping pong mechanism.</text>
</comment>
<comment type="function">
    <text evidence="12 13">Catalyzes the condensation of pantoate with beta-alanine in an ATP-dependent reaction via a pantoyl-adenylate intermediate.</text>
</comment>
<evidence type="ECO:0000256" key="2">
    <source>
        <dbReference type="ARBA" id="ARBA00004990"/>
    </source>
</evidence>
<dbReference type="Gene3D" id="3.40.50.620">
    <property type="entry name" value="HUPs"/>
    <property type="match status" value="1"/>
</dbReference>
<dbReference type="AlphaFoldDB" id="A0A840I4A2"/>
<sequence>MSRSREELTKALSRWRSGGERIVLVPTMGALHEGHLTLVHAARRHGDRVVASIFVNPTQFAPNEDFDAYPRDEEADLGALRRAGCDLAYLPAPAEMYPSGDETRVVPGALAEPLEGASRPGFFTGVCTVVAKLFGQVRPDTAVFGEKDYQQLLVVQRMAADLALGVKVVGVPTVREPDGLALSSRNRYLSPPERRIAARLPETLGKVAGRVRGSVATDTALAQGLQDLRTAGFEPDYLELRRRDDLSPLPPRALRRDELQAARLFVAAKLGRTRLIDNVPLAE</sequence>
<keyword evidence="8 13" id="KW-0566">Pantothenate biosynthesis</keyword>
<evidence type="ECO:0000256" key="5">
    <source>
        <dbReference type="ARBA" id="ARBA00014155"/>
    </source>
</evidence>
<dbReference type="InterPro" id="IPR004821">
    <property type="entry name" value="Cyt_trans-like"/>
</dbReference>
<dbReference type="GO" id="GO:0015940">
    <property type="term" value="P:pantothenate biosynthetic process"/>
    <property type="evidence" value="ECO:0007669"/>
    <property type="project" value="UniProtKB-UniRule"/>
</dbReference>
<keyword evidence="6 13" id="KW-0963">Cytoplasm</keyword>
<dbReference type="InterPro" id="IPR014729">
    <property type="entry name" value="Rossmann-like_a/b/a_fold"/>
</dbReference>
<feature type="binding site" evidence="13">
    <location>
        <begin position="182"/>
        <end position="185"/>
    </location>
    <ligand>
        <name>ATP</name>
        <dbReference type="ChEBI" id="CHEBI:30616"/>
    </ligand>
</feature>